<evidence type="ECO:0000313" key="1">
    <source>
        <dbReference type="EMBL" id="PCC40839.1"/>
    </source>
</evidence>
<proteinExistence type="predicted"/>
<gene>
    <name evidence="1" type="ORF">CIK66_00915</name>
</gene>
<comment type="caution">
    <text evidence="1">The sequence shown here is derived from an EMBL/GenBank/DDBJ whole genome shotgun (WGS) entry which is preliminary data.</text>
</comment>
<dbReference type="GeneID" id="95327516"/>
<dbReference type="EMBL" id="NRGR01000004">
    <property type="protein sequence ID" value="PCC40839.1"/>
    <property type="molecule type" value="Genomic_DNA"/>
</dbReference>
<keyword evidence="2" id="KW-1185">Reference proteome</keyword>
<sequence>MNDTWGEKPRETDAPVKWKYCTEHTDVKKKAKVWQRISAKGSEYVEETKNPMFGLRPPLALAFRGQKQPRQVAAKSDVIESVRRTTPGLSGHRARVPL</sequence>
<evidence type="ECO:0000313" key="2">
    <source>
        <dbReference type="Proteomes" id="UP000218598"/>
    </source>
</evidence>
<dbReference type="AlphaFoldDB" id="A0A2A3YNM3"/>
<accession>A0A2A3YNM3</accession>
<dbReference type="Proteomes" id="UP000218598">
    <property type="component" value="Unassembled WGS sequence"/>
</dbReference>
<protein>
    <submittedName>
        <fullName evidence="1">Uncharacterized protein</fullName>
    </submittedName>
</protein>
<dbReference type="RefSeq" id="WP_096165089.1">
    <property type="nucleotide sequence ID" value="NZ_BAAAIQ010000011.1"/>
</dbReference>
<reference evidence="1 2" key="1">
    <citation type="journal article" date="2017" name="Elife">
        <title>Extensive horizontal gene transfer in cheese-associated bacteria.</title>
        <authorList>
            <person name="Bonham K.S."/>
            <person name="Wolfe B.E."/>
            <person name="Dutton R.J."/>
        </authorList>
    </citation>
    <scope>NUCLEOTIDE SEQUENCE [LARGE SCALE GENOMIC DNA]</scope>
    <source>
        <strain evidence="1 2">341_9</strain>
    </source>
</reference>
<name>A0A2A3YNM3_9MICO</name>
<organism evidence="1 2">
    <name type="scientific">Brachybacterium alimentarium</name>
    <dbReference type="NCBI Taxonomy" id="47845"/>
    <lineage>
        <taxon>Bacteria</taxon>
        <taxon>Bacillati</taxon>
        <taxon>Actinomycetota</taxon>
        <taxon>Actinomycetes</taxon>
        <taxon>Micrococcales</taxon>
        <taxon>Dermabacteraceae</taxon>
        <taxon>Brachybacterium</taxon>
    </lineage>
</organism>